<comment type="subcellular location">
    <subcellularLocation>
        <location evidence="2">Nucleus</location>
    </subcellularLocation>
</comment>
<evidence type="ECO:0000313" key="12">
    <source>
        <dbReference type="WBParaSite" id="ALUE_0001884501-mRNA-1"/>
    </source>
</evidence>
<evidence type="ECO:0000256" key="8">
    <source>
        <dbReference type="ARBA" id="ARBA00022759"/>
    </source>
</evidence>
<evidence type="ECO:0000256" key="5">
    <source>
        <dbReference type="ARBA" id="ARBA00022490"/>
    </source>
</evidence>
<comment type="similarity">
    <text evidence="3">Belongs to the eukaryotic/archaeal RNase P protein component 1 family.</text>
</comment>
<dbReference type="GO" id="GO:0000172">
    <property type="term" value="C:ribonuclease MRP complex"/>
    <property type="evidence" value="ECO:0007669"/>
    <property type="project" value="InterPro"/>
</dbReference>
<dbReference type="InterPro" id="IPR016848">
    <property type="entry name" value="RNase_P/MRP_Rpp29-subunit"/>
</dbReference>
<evidence type="ECO:0000313" key="11">
    <source>
        <dbReference type="Proteomes" id="UP000036681"/>
    </source>
</evidence>
<accession>A0A0M3IJL0</accession>
<dbReference type="InterPro" id="IPR036980">
    <property type="entry name" value="RNase_P/MRP_Rpp29_sf"/>
</dbReference>
<evidence type="ECO:0000256" key="4">
    <source>
        <dbReference type="ARBA" id="ARBA00016225"/>
    </source>
</evidence>
<dbReference type="PANTHER" id="PTHR13348:SF0">
    <property type="entry name" value="RIBONUCLEASE P PROTEIN SUBUNIT P29"/>
    <property type="match status" value="1"/>
</dbReference>
<dbReference type="InterPro" id="IPR023538">
    <property type="entry name" value="RNP1"/>
</dbReference>
<proteinExistence type="inferred from homology"/>
<protein>
    <recommendedName>
        <fullName evidence="4">Ribonuclease P protein subunit p29</fullName>
    </recommendedName>
</protein>
<dbReference type="GO" id="GO:0001682">
    <property type="term" value="P:tRNA 5'-leader removal"/>
    <property type="evidence" value="ECO:0007669"/>
    <property type="project" value="InterPro"/>
</dbReference>
<evidence type="ECO:0000256" key="6">
    <source>
        <dbReference type="ARBA" id="ARBA00022694"/>
    </source>
</evidence>
<keyword evidence="11" id="KW-1185">Reference proteome</keyword>
<dbReference type="GO" id="GO:0004519">
    <property type="term" value="F:endonuclease activity"/>
    <property type="evidence" value="ECO:0007669"/>
    <property type="project" value="UniProtKB-KW"/>
</dbReference>
<dbReference type="SMART" id="SM00538">
    <property type="entry name" value="POP4"/>
    <property type="match status" value="1"/>
</dbReference>
<dbReference type="Pfam" id="PF01868">
    <property type="entry name" value="RNase_P-MRP_p29"/>
    <property type="match status" value="1"/>
</dbReference>
<keyword evidence="6" id="KW-0819">tRNA processing</keyword>
<evidence type="ECO:0000256" key="1">
    <source>
        <dbReference type="ARBA" id="ARBA00002435"/>
    </source>
</evidence>
<comment type="subunit">
    <text evidence="10">Component of nuclear RNase P and RNase MRP ribonucleoproteins. RNase P consists of a catalytic RNA moiety and 10 different protein chains; POP1, POP4, POP5, POP7, RPP14, RPP21, RPP25, RPP30, RPP38 and RPP40. Within the RNase P complex, POP1, POP7 and RPP25 form the 'finger' subcomplex, POP5, RPP14, RPP40 and homodimeric RPP30 form the 'palm' subcomplex, and RPP21, POP4 and RPP38 form the 'wrist' subcomplex. All subunits of the RNase P complex interact with the catalytic RNA. Several subunits of RNase P are also part of the RNase MRP complex. RNase MRP consists of a catalytic RNA moiety and about 8 protein subunits; POP1, POP7, RPP25, RPP30, RPP38, RPP40 and possibly also POP4 and POP5.</text>
</comment>
<evidence type="ECO:0000256" key="3">
    <source>
        <dbReference type="ARBA" id="ARBA00006181"/>
    </source>
</evidence>
<evidence type="ECO:0000256" key="2">
    <source>
        <dbReference type="ARBA" id="ARBA00004123"/>
    </source>
</evidence>
<dbReference type="GO" id="GO:0016787">
    <property type="term" value="F:hydrolase activity"/>
    <property type="evidence" value="ECO:0007669"/>
    <property type="project" value="UniProtKB-KW"/>
</dbReference>
<evidence type="ECO:0000256" key="9">
    <source>
        <dbReference type="ARBA" id="ARBA00022801"/>
    </source>
</evidence>
<dbReference type="InterPro" id="IPR023534">
    <property type="entry name" value="Rof/RNase_P-like"/>
</dbReference>
<dbReference type="SUPFAM" id="SSF101744">
    <property type="entry name" value="Rof/RNase P subunit-like"/>
    <property type="match status" value="1"/>
</dbReference>
<dbReference type="GO" id="GO:0006364">
    <property type="term" value="P:rRNA processing"/>
    <property type="evidence" value="ECO:0007669"/>
    <property type="project" value="TreeGrafter"/>
</dbReference>
<reference evidence="12" key="1">
    <citation type="submission" date="2017-02" db="UniProtKB">
        <authorList>
            <consortium name="WormBaseParasite"/>
        </authorList>
    </citation>
    <scope>IDENTIFICATION</scope>
</reference>
<evidence type="ECO:0000256" key="7">
    <source>
        <dbReference type="ARBA" id="ARBA00022722"/>
    </source>
</evidence>
<dbReference type="HAMAP" id="MF_00754">
    <property type="entry name" value="RNase_P_1"/>
    <property type="match status" value="1"/>
</dbReference>
<dbReference type="Gene3D" id="2.30.30.210">
    <property type="entry name" value="Ribonuclease P/MRP, subunit p29"/>
    <property type="match status" value="1"/>
</dbReference>
<keyword evidence="9" id="KW-0378">Hydrolase</keyword>
<dbReference type="GO" id="GO:0033204">
    <property type="term" value="F:ribonuclease P RNA binding"/>
    <property type="evidence" value="ECO:0007669"/>
    <property type="project" value="InterPro"/>
</dbReference>
<name>A0A0M3IJL0_ASCLU</name>
<keyword evidence="7" id="KW-0540">Nuclease</keyword>
<keyword evidence="8" id="KW-0255">Endonuclease</keyword>
<keyword evidence="5" id="KW-0963">Cytoplasm</keyword>
<comment type="function">
    <text evidence="1">Component of ribonuclease P, a ribonucleoprotein complex that generates mature tRNA molecules by cleaving their 5'-ends.</text>
</comment>
<dbReference type="WBParaSite" id="ALUE_0001884501-mRNA-1">
    <property type="protein sequence ID" value="ALUE_0001884501-mRNA-1"/>
    <property type="gene ID" value="ALUE_0001884501"/>
</dbReference>
<dbReference type="PANTHER" id="PTHR13348">
    <property type="entry name" value="RIBONUCLEASE P SUBUNIT P29"/>
    <property type="match status" value="1"/>
</dbReference>
<dbReference type="InterPro" id="IPR002730">
    <property type="entry name" value="Rpp29/RNP1"/>
</dbReference>
<organism evidence="11 12">
    <name type="scientific">Ascaris lumbricoides</name>
    <name type="common">Giant roundworm</name>
    <dbReference type="NCBI Taxonomy" id="6252"/>
    <lineage>
        <taxon>Eukaryota</taxon>
        <taxon>Metazoa</taxon>
        <taxon>Ecdysozoa</taxon>
        <taxon>Nematoda</taxon>
        <taxon>Chromadorea</taxon>
        <taxon>Rhabditida</taxon>
        <taxon>Spirurina</taxon>
        <taxon>Ascaridomorpha</taxon>
        <taxon>Ascaridoidea</taxon>
        <taxon>Ascarididae</taxon>
        <taxon>Ascaris</taxon>
    </lineage>
</organism>
<evidence type="ECO:0000256" key="10">
    <source>
        <dbReference type="ARBA" id="ARBA00046486"/>
    </source>
</evidence>
<dbReference type="Proteomes" id="UP000036681">
    <property type="component" value="Unplaced"/>
</dbReference>
<dbReference type="AlphaFoldDB" id="A0A0M3IJL0"/>
<sequence>MNEAKSNVEFTNPYKTFVLEKRIKRERRIHTRAISNFVRRRVRTEDLKSLNDCSMEMNEAKSNVEFTNPYKTFVLEKRIKRERRIHTRAISNFVRRRVRTEDLKSLKYAQFEPLYEMWCDYFGGLLNATTKRADERILKADFHGCLLMVIDANNPSQIGLHGIVARETRQTFQLITKMDRLLTIPKQGTTFCFAFEGKVYTLFGDAFRYPPPSRVKKMMKCRSIIPFFLK</sequence>
<dbReference type="GO" id="GO:0005634">
    <property type="term" value="C:nucleus"/>
    <property type="evidence" value="ECO:0007669"/>
    <property type="project" value="UniProtKB-SubCell"/>
</dbReference>
<dbReference type="GO" id="GO:0030677">
    <property type="term" value="C:ribonuclease P complex"/>
    <property type="evidence" value="ECO:0007669"/>
    <property type="project" value="InterPro"/>
</dbReference>